<organism evidence="1 3">
    <name type="scientific">Chryseobacterium kwangjuense</name>
    <dbReference type="NCBI Taxonomy" id="267125"/>
    <lineage>
        <taxon>Bacteria</taxon>
        <taxon>Pseudomonadati</taxon>
        <taxon>Bacteroidota</taxon>
        <taxon>Flavobacteriia</taxon>
        <taxon>Flavobacteriales</taxon>
        <taxon>Weeksellaceae</taxon>
        <taxon>Chryseobacterium group</taxon>
        <taxon>Chryseobacterium</taxon>
    </lineage>
</organism>
<keyword evidence="4" id="KW-1185">Reference proteome</keyword>
<name>A0A135WDU6_9FLAO</name>
<dbReference type="Proteomes" id="UP000070513">
    <property type="component" value="Unassembled WGS sequence"/>
</dbReference>
<dbReference type="AlphaFoldDB" id="A0A135WDU6"/>
<proteinExistence type="predicted"/>
<dbReference type="RefSeq" id="WP_062651276.1">
    <property type="nucleotide sequence ID" value="NZ_JBJXVJ010000005.1"/>
</dbReference>
<dbReference type="EMBL" id="LPUR01000011">
    <property type="protein sequence ID" value="KXH83067.1"/>
    <property type="molecule type" value="Genomic_DNA"/>
</dbReference>
<evidence type="ECO:0000313" key="4">
    <source>
        <dbReference type="Proteomes" id="UP001634154"/>
    </source>
</evidence>
<dbReference type="Proteomes" id="UP001634154">
    <property type="component" value="Unassembled WGS sequence"/>
</dbReference>
<dbReference type="OrthoDB" id="9852817at2"/>
<evidence type="ECO:0000313" key="2">
    <source>
        <dbReference type="EMBL" id="MFN1219660.1"/>
    </source>
</evidence>
<reference evidence="1 3" key="3">
    <citation type="journal article" date="2016" name="Genome Announc.">
        <title>Draft Genome Sequence of a Biocontrol Rhizobacterium, Chryseobacterium kwangjuense Strain KJ1R5, Isolated from Pepper (Capsicum annuum).</title>
        <authorList>
            <person name="Jeong J.J."/>
            <person name="Park H."/>
            <person name="Park B.H."/>
            <person name="Mannaa M."/>
            <person name="Sang M.K."/>
            <person name="Choi I.G."/>
            <person name="Kim K.D."/>
        </authorList>
    </citation>
    <scope>NUCLEOTIDE SEQUENCE [LARGE SCALE GENOMIC DNA]</scope>
    <source>
        <strain evidence="1 3">KJ1R5</strain>
    </source>
</reference>
<gene>
    <name evidence="2" type="ORF">ACKW6Q_22045</name>
    <name evidence="1" type="ORF">AU378_11580</name>
</gene>
<evidence type="ECO:0000313" key="3">
    <source>
        <dbReference type="Proteomes" id="UP000070513"/>
    </source>
</evidence>
<accession>A0A135WDU6</accession>
<dbReference type="EMBL" id="JBJXVJ010000005">
    <property type="protein sequence ID" value="MFN1219660.1"/>
    <property type="molecule type" value="Genomic_DNA"/>
</dbReference>
<sequence length="78" mass="8666">MKKKLTLKKTKISKLNFTPLSRSLKENIKGGDVVQPNTHPTPVIGTENASGQGYWQHASYDTQGNPIHSTECYYVCVS</sequence>
<comment type="caution">
    <text evidence="1">The sequence shown here is derived from an EMBL/GenBank/DDBJ whole genome shotgun (WGS) entry which is preliminary data.</text>
</comment>
<evidence type="ECO:0000313" key="1">
    <source>
        <dbReference type="EMBL" id="KXH83067.1"/>
    </source>
</evidence>
<protein>
    <submittedName>
        <fullName evidence="1">Uncharacterized protein</fullName>
    </submittedName>
</protein>
<reference evidence="3" key="1">
    <citation type="submission" date="2015-12" db="EMBL/GenBank/DDBJ databases">
        <title>Genome sequence of a biocontrol rhizobacterium Chryseobacterium kwangjuense strain KJ1R5 isolated from pepper (Capsicum annuum L.).</title>
        <authorList>
            <person name="Jeong J.-J."/>
            <person name="Park H."/>
            <person name="Mannaa M."/>
            <person name="Sang M.K."/>
            <person name="Choi I.-G."/>
            <person name="Kim K.D."/>
        </authorList>
    </citation>
    <scope>NUCLEOTIDE SEQUENCE [LARGE SCALE GENOMIC DNA]</scope>
    <source>
        <strain evidence="3">KJ1R5</strain>
    </source>
</reference>
<reference evidence="1" key="2">
    <citation type="submission" date="2015-12" db="EMBL/GenBank/DDBJ databases">
        <authorList>
            <person name="Shamseldin A."/>
            <person name="Moawad H."/>
            <person name="Abd El-Rahim W.M."/>
            <person name="Sadowsky M.J."/>
        </authorList>
    </citation>
    <scope>NUCLEOTIDE SEQUENCE</scope>
    <source>
        <strain evidence="1">KJ1R5</strain>
    </source>
</reference>
<reference evidence="2 4" key="4">
    <citation type="submission" date="2024-12" db="EMBL/GenBank/DDBJ databases">
        <title>Draft genome sequence of Chryseobacterium kwangjuense AG447.</title>
        <authorList>
            <person name="Cheptsov V.S."/>
            <person name="Belov A."/>
            <person name="Zavarzina A.G."/>
        </authorList>
    </citation>
    <scope>NUCLEOTIDE SEQUENCE [LARGE SCALE GENOMIC DNA]</scope>
    <source>
        <strain evidence="2 4">AG447</strain>
    </source>
</reference>